<reference evidence="1" key="1">
    <citation type="submission" date="2019-10" db="EMBL/GenBank/DDBJ databases">
        <authorList>
            <consortium name="DOE Joint Genome Institute"/>
            <person name="Kuo A."/>
            <person name="Miyauchi S."/>
            <person name="Kiss E."/>
            <person name="Drula E."/>
            <person name="Kohler A."/>
            <person name="Sanchez-Garcia M."/>
            <person name="Andreopoulos B."/>
            <person name="Barry K.W."/>
            <person name="Bonito G."/>
            <person name="Buee M."/>
            <person name="Carver A."/>
            <person name="Chen C."/>
            <person name="Cichocki N."/>
            <person name="Clum A."/>
            <person name="Culley D."/>
            <person name="Crous P.W."/>
            <person name="Fauchery L."/>
            <person name="Girlanda M."/>
            <person name="Hayes R."/>
            <person name="Keri Z."/>
            <person name="Labutti K."/>
            <person name="Lipzen A."/>
            <person name="Lombard V."/>
            <person name="Magnuson J."/>
            <person name="Maillard F."/>
            <person name="Morin E."/>
            <person name="Murat C."/>
            <person name="Nolan M."/>
            <person name="Ohm R."/>
            <person name="Pangilinan J."/>
            <person name="Pereira M."/>
            <person name="Perotto S."/>
            <person name="Peter M."/>
            <person name="Riley R."/>
            <person name="Sitrit Y."/>
            <person name="Stielow B."/>
            <person name="Szollosi G."/>
            <person name="Zifcakova L."/>
            <person name="Stursova M."/>
            <person name="Spatafora J.W."/>
            <person name="Tedersoo L."/>
            <person name="Vaario L.-M."/>
            <person name="Yamada A."/>
            <person name="Yan M."/>
            <person name="Wang P."/>
            <person name="Xu J."/>
            <person name="Bruns T."/>
            <person name="Baldrian P."/>
            <person name="Vilgalys R."/>
            <person name="Henrissat B."/>
            <person name="Grigoriev I.V."/>
            <person name="Hibbett D."/>
            <person name="Nagy L.G."/>
            <person name="Martin F.M."/>
        </authorList>
    </citation>
    <scope>NUCLEOTIDE SEQUENCE</scope>
    <source>
        <strain evidence="1">P2</strain>
    </source>
</reference>
<dbReference type="EMBL" id="MU118004">
    <property type="protein sequence ID" value="KAF9649018.1"/>
    <property type="molecule type" value="Genomic_DNA"/>
</dbReference>
<dbReference type="Proteomes" id="UP000886501">
    <property type="component" value="Unassembled WGS sequence"/>
</dbReference>
<comment type="caution">
    <text evidence="1">The sequence shown here is derived from an EMBL/GenBank/DDBJ whole genome shotgun (WGS) entry which is preliminary data.</text>
</comment>
<keyword evidence="2" id="KW-1185">Reference proteome</keyword>
<accession>A0ACB6ZI06</accession>
<evidence type="ECO:0000313" key="2">
    <source>
        <dbReference type="Proteomes" id="UP000886501"/>
    </source>
</evidence>
<evidence type="ECO:0000313" key="1">
    <source>
        <dbReference type="EMBL" id="KAF9649018.1"/>
    </source>
</evidence>
<reference evidence="1" key="2">
    <citation type="journal article" date="2020" name="Nat. Commun.">
        <title>Large-scale genome sequencing of mycorrhizal fungi provides insights into the early evolution of symbiotic traits.</title>
        <authorList>
            <person name="Miyauchi S."/>
            <person name="Kiss E."/>
            <person name="Kuo A."/>
            <person name="Drula E."/>
            <person name="Kohler A."/>
            <person name="Sanchez-Garcia M."/>
            <person name="Morin E."/>
            <person name="Andreopoulos B."/>
            <person name="Barry K.W."/>
            <person name="Bonito G."/>
            <person name="Buee M."/>
            <person name="Carver A."/>
            <person name="Chen C."/>
            <person name="Cichocki N."/>
            <person name="Clum A."/>
            <person name="Culley D."/>
            <person name="Crous P.W."/>
            <person name="Fauchery L."/>
            <person name="Girlanda M."/>
            <person name="Hayes R.D."/>
            <person name="Keri Z."/>
            <person name="LaButti K."/>
            <person name="Lipzen A."/>
            <person name="Lombard V."/>
            <person name="Magnuson J."/>
            <person name="Maillard F."/>
            <person name="Murat C."/>
            <person name="Nolan M."/>
            <person name="Ohm R.A."/>
            <person name="Pangilinan J."/>
            <person name="Pereira M.F."/>
            <person name="Perotto S."/>
            <person name="Peter M."/>
            <person name="Pfister S."/>
            <person name="Riley R."/>
            <person name="Sitrit Y."/>
            <person name="Stielow J.B."/>
            <person name="Szollosi G."/>
            <person name="Zifcakova L."/>
            <person name="Stursova M."/>
            <person name="Spatafora J.W."/>
            <person name="Tedersoo L."/>
            <person name="Vaario L.M."/>
            <person name="Yamada A."/>
            <person name="Yan M."/>
            <person name="Wang P."/>
            <person name="Xu J."/>
            <person name="Bruns T."/>
            <person name="Baldrian P."/>
            <person name="Vilgalys R."/>
            <person name="Dunand C."/>
            <person name="Henrissat B."/>
            <person name="Grigoriev I.V."/>
            <person name="Hibbett D."/>
            <person name="Nagy L.G."/>
            <person name="Martin F.M."/>
        </authorList>
    </citation>
    <scope>NUCLEOTIDE SEQUENCE</scope>
    <source>
        <strain evidence="1">P2</strain>
    </source>
</reference>
<organism evidence="1 2">
    <name type="scientific">Thelephora ganbajun</name>
    <name type="common">Ganba fungus</name>
    <dbReference type="NCBI Taxonomy" id="370292"/>
    <lineage>
        <taxon>Eukaryota</taxon>
        <taxon>Fungi</taxon>
        <taxon>Dikarya</taxon>
        <taxon>Basidiomycota</taxon>
        <taxon>Agaricomycotina</taxon>
        <taxon>Agaricomycetes</taxon>
        <taxon>Thelephorales</taxon>
        <taxon>Thelephoraceae</taxon>
        <taxon>Thelephora</taxon>
    </lineage>
</organism>
<name>A0ACB6ZI06_THEGA</name>
<protein>
    <submittedName>
        <fullName evidence="1">Uncharacterized protein</fullName>
    </submittedName>
</protein>
<sequence>MSAYPGQGLSTDELLFALGKDLERKLARPYPPFDFAEVDTLEKSLSKIFMRIRTMRNALVPVNRLPIEILRQIPWWLPYVCNIIAASHVCRYWRAAFLSYSDLWTYLDCRSTRATRAFVERSGVAPLHICIRPGYSFEAFVYTIPHMRRWESLDVMVLRDEIGPVLATLLGPGEAPKLHNLSVIPMVGQGSENMVTSKGKILGGVIPSLQRLSLCNIEVDINKLTTPNLTYLLLACTRSEFVNMTALLNFLERSPLLEDFELRYPGPNVSDMAHLGRVVSLNHLRRIVLWDRSSLFLDHLVLPYGIECEFNFLFTDVSATTGFFEEMFGGPPERLKQIFEAESLSIVPHDSHGSVRFLGPSGLVEIFPSFSHAERTSMTRFITYSPSVLNMVKFLFVGSRNGVIPEWKSADVRKHLDKMTSLESLTIMHCNSTSFIQALLPAEGKVPCPTLKNLTIYTGPFENFSIPAFRSMVEQRGSHGHKFRKMVLVFSYEHCVHPAIPNLEVKVDDRALYWDSKKRIWRYLNEGEVYWDGDRTLAPPGIIPMNPLMPPVNLHV</sequence>
<proteinExistence type="predicted"/>
<gene>
    <name evidence="1" type="ORF">BDM02DRAFT_3114551</name>
</gene>